<dbReference type="InterPro" id="IPR010865">
    <property type="entry name" value="DUF1499"/>
</dbReference>
<dbReference type="RefSeq" id="WP_119061888.1">
    <property type="nucleotide sequence ID" value="NZ_QXDF01000002.1"/>
</dbReference>
<accession>A0A397PDD0</accession>
<feature type="transmembrane region" description="Helical" evidence="2">
    <location>
        <begin position="77"/>
        <end position="96"/>
    </location>
</feature>
<evidence type="ECO:0000313" key="4">
    <source>
        <dbReference type="Proteomes" id="UP000266273"/>
    </source>
</evidence>
<keyword evidence="4" id="KW-1185">Reference proteome</keyword>
<sequence length="333" mass="36953">MRVYPQMSSAATWSRRIALLTLQLFVLTILLHQFAGLSTPVAMRVFGIAVLGAVIAVALALVALWRIWQDGSRGSRRALAAIFAAALVLAGPAWSLPKLFLEPGVTEVTTDATAPPAFRELAKVRADVARQVQAAAAPSPDSATTGPLTMKPLTVERSAEETFSLVRESIDELGWSIVSATPPADGQAGYIEATDRSLLFGITGDVAVRIRGGQSRARVDVRSASRYVEHDLGGNAERVSSLFQQVESAVARLEKNEEIARLARLRAERAKRIREAREAKARREKRQKQAYDTVSRQWRAPSAQRNRSRSRRSRRSQRQRTQELRQFWESMQR</sequence>
<comment type="caution">
    <text evidence="3">The sequence shown here is derived from an EMBL/GenBank/DDBJ whole genome shotgun (WGS) entry which is preliminary data.</text>
</comment>
<evidence type="ECO:0000256" key="1">
    <source>
        <dbReference type="SAM" id="MobiDB-lite"/>
    </source>
</evidence>
<protein>
    <submittedName>
        <fullName evidence="3">Uncharacterized protein DUF1499</fullName>
    </submittedName>
</protein>
<keyword evidence="2" id="KW-0812">Transmembrane</keyword>
<keyword evidence="2" id="KW-0472">Membrane</keyword>
<proteinExistence type="predicted"/>
<feature type="transmembrane region" description="Helical" evidence="2">
    <location>
        <begin position="46"/>
        <end position="65"/>
    </location>
</feature>
<feature type="region of interest" description="Disordered" evidence="1">
    <location>
        <begin position="278"/>
        <end position="333"/>
    </location>
</feature>
<reference evidence="3 4" key="1">
    <citation type="submission" date="2018-08" db="EMBL/GenBank/DDBJ databases">
        <title>Genomic Encyclopedia of Archaeal and Bacterial Type Strains, Phase II (KMG-II): from individual species to whole genera.</title>
        <authorList>
            <person name="Goeker M."/>
        </authorList>
    </citation>
    <scope>NUCLEOTIDE SEQUENCE [LARGE SCALE GENOMIC DNA]</scope>
    <source>
        <strain evidence="3 4">DSM 5002</strain>
    </source>
</reference>
<name>A0A397PDD0_9HYPH</name>
<dbReference type="AlphaFoldDB" id="A0A397PDD0"/>
<evidence type="ECO:0000256" key="2">
    <source>
        <dbReference type="SAM" id="Phobius"/>
    </source>
</evidence>
<organism evidence="3 4">
    <name type="scientific">Dichotomicrobium thermohalophilum</name>
    <dbReference type="NCBI Taxonomy" id="933063"/>
    <lineage>
        <taxon>Bacteria</taxon>
        <taxon>Pseudomonadati</taxon>
        <taxon>Pseudomonadota</taxon>
        <taxon>Alphaproteobacteria</taxon>
        <taxon>Hyphomicrobiales</taxon>
        <taxon>Hyphomicrobiaceae</taxon>
        <taxon>Dichotomicrobium</taxon>
    </lineage>
</organism>
<gene>
    <name evidence="3" type="ORF">BXY53_2060</name>
</gene>
<dbReference type="Pfam" id="PF07386">
    <property type="entry name" value="DUF1499"/>
    <property type="match status" value="1"/>
</dbReference>
<keyword evidence="2" id="KW-1133">Transmembrane helix</keyword>
<dbReference type="Proteomes" id="UP000266273">
    <property type="component" value="Unassembled WGS sequence"/>
</dbReference>
<feature type="compositionally biased region" description="Basic residues" evidence="1">
    <location>
        <begin position="306"/>
        <end position="318"/>
    </location>
</feature>
<dbReference type="EMBL" id="QXDF01000002">
    <property type="protein sequence ID" value="RIA47506.1"/>
    <property type="molecule type" value="Genomic_DNA"/>
</dbReference>
<dbReference type="OrthoDB" id="1523552at2"/>
<evidence type="ECO:0000313" key="3">
    <source>
        <dbReference type="EMBL" id="RIA47506.1"/>
    </source>
</evidence>